<comment type="caution">
    <text evidence="13">The sequence shown here is derived from an EMBL/GenBank/DDBJ whole genome shotgun (WGS) entry which is preliminary data.</text>
</comment>
<comment type="similarity">
    <text evidence="11">Belongs to the amiloride-sensitive sodium channel (TC 1.A.6) family.</text>
</comment>
<feature type="transmembrane region" description="Helical" evidence="12">
    <location>
        <begin position="440"/>
        <end position="463"/>
    </location>
</feature>
<evidence type="ECO:0000256" key="12">
    <source>
        <dbReference type="SAM" id="Phobius"/>
    </source>
</evidence>
<keyword evidence="5 12" id="KW-1133">Transmembrane helix</keyword>
<evidence type="ECO:0000256" key="4">
    <source>
        <dbReference type="ARBA" id="ARBA00022692"/>
    </source>
</evidence>
<proteinExistence type="inferred from homology"/>
<evidence type="ECO:0000256" key="7">
    <source>
        <dbReference type="ARBA" id="ARBA00023065"/>
    </source>
</evidence>
<dbReference type="EMBL" id="JARBDR010000918">
    <property type="protein sequence ID" value="KAJ8301858.1"/>
    <property type="molecule type" value="Genomic_DNA"/>
</dbReference>
<dbReference type="Pfam" id="PF00858">
    <property type="entry name" value="ASC"/>
    <property type="match status" value="2"/>
</dbReference>
<keyword evidence="14" id="KW-1185">Reference proteome</keyword>
<dbReference type="PANTHER" id="PTHR11690">
    <property type="entry name" value="AMILORIDE-SENSITIVE SODIUM CHANNEL-RELATED"/>
    <property type="match status" value="1"/>
</dbReference>
<reference evidence="13 14" key="1">
    <citation type="submission" date="2022-12" db="EMBL/GenBank/DDBJ databases">
        <title>Chromosome-level genome of Tegillarca granosa.</title>
        <authorList>
            <person name="Kim J."/>
        </authorList>
    </citation>
    <scope>NUCLEOTIDE SEQUENCE [LARGE SCALE GENOMIC DNA]</scope>
    <source>
        <strain evidence="13">Teg-2019</strain>
        <tissue evidence="13">Adductor muscle</tissue>
    </source>
</reference>
<evidence type="ECO:0000313" key="13">
    <source>
        <dbReference type="EMBL" id="KAJ8301858.1"/>
    </source>
</evidence>
<comment type="subcellular location">
    <subcellularLocation>
        <location evidence="1">Membrane</location>
        <topology evidence="1">Multi-pass membrane protein</topology>
    </subcellularLocation>
</comment>
<protein>
    <submittedName>
        <fullName evidence="13">Uncharacterized protein</fullName>
    </submittedName>
</protein>
<evidence type="ECO:0000256" key="6">
    <source>
        <dbReference type="ARBA" id="ARBA00023053"/>
    </source>
</evidence>
<evidence type="ECO:0000256" key="11">
    <source>
        <dbReference type="RuleBase" id="RU000679"/>
    </source>
</evidence>
<dbReference type="PANTHER" id="PTHR11690:SF300">
    <property type="entry name" value="PICKPOCKET PROTEIN 19"/>
    <property type="match status" value="1"/>
</dbReference>
<dbReference type="PRINTS" id="PR01078">
    <property type="entry name" value="AMINACHANNEL"/>
</dbReference>
<keyword evidence="9 11" id="KW-0739">Sodium transport</keyword>
<evidence type="ECO:0000256" key="1">
    <source>
        <dbReference type="ARBA" id="ARBA00004141"/>
    </source>
</evidence>
<keyword evidence="10 11" id="KW-0407">Ion channel</keyword>
<dbReference type="Proteomes" id="UP001217089">
    <property type="component" value="Unassembled WGS sequence"/>
</dbReference>
<accession>A0ABQ9EF36</accession>
<feature type="transmembrane region" description="Helical" evidence="12">
    <location>
        <begin position="403"/>
        <end position="420"/>
    </location>
</feature>
<keyword evidence="8 12" id="KW-0472">Membrane</keyword>
<gene>
    <name evidence="13" type="ORF">KUTeg_020845</name>
</gene>
<feature type="transmembrane region" description="Helical" evidence="12">
    <location>
        <begin position="309"/>
        <end position="331"/>
    </location>
</feature>
<keyword evidence="2 11" id="KW-0813">Transport</keyword>
<keyword evidence="7 11" id="KW-0406">Ion transport</keyword>
<evidence type="ECO:0000256" key="8">
    <source>
        <dbReference type="ARBA" id="ARBA00023136"/>
    </source>
</evidence>
<dbReference type="Gene3D" id="1.10.287.770">
    <property type="entry name" value="YojJ-like"/>
    <property type="match status" value="1"/>
</dbReference>
<organism evidence="13 14">
    <name type="scientific">Tegillarca granosa</name>
    <name type="common">Malaysian cockle</name>
    <name type="synonym">Anadara granosa</name>
    <dbReference type="NCBI Taxonomy" id="220873"/>
    <lineage>
        <taxon>Eukaryota</taxon>
        <taxon>Metazoa</taxon>
        <taxon>Spiralia</taxon>
        <taxon>Lophotrochozoa</taxon>
        <taxon>Mollusca</taxon>
        <taxon>Bivalvia</taxon>
        <taxon>Autobranchia</taxon>
        <taxon>Pteriomorphia</taxon>
        <taxon>Arcoida</taxon>
        <taxon>Arcoidea</taxon>
        <taxon>Arcidae</taxon>
        <taxon>Tegillarca</taxon>
    </lineage>
</organism>
<evidence type="ECO:0000256" key="10">
    <source>
        <dbReference type="ARBA" id="ARBA00023303"/>
    </source>
</evidence>
<name>A0ABQ9EF36_TEGGR</name>
<sequence length="493" mass="56337">MVLDEETKSSDKEILNQICNDFLQDSGIHGMNKLQTSGSAWWRRYKILQCSDCKLTVKIPTYLINLAFIVSASALIRSVKQTFFAYPTTTSIDVDVSNELDFPAVTFCNLSPYNKSRILLNEKLQSYYLSILSGLFFFKPQINWSDPYYKENGFFEPIERDLKTKLYDNTSMELSKVLLNCFFDNVLIPCEEYFTPVFTSTGPCFTFNKDGLIKTLMRGGGYNLLVQAFIDQSNYFYDLSGGSGLKVLVHEPGEMPDVFNEGLMVHPGTIAAISISKHKFEFLPEPYKAFKNGYCLDTQSQSFQNPINFLFVQVMNSTTLVISFVLLIFALKTNIWLSMSLPYVHNNKTIGKMCIDRCHLPCSYTRYESQISYAQYPSDFITSEVKRVMDPAITKDHMRSNYILLRVFYEQLITMTTRQVPVYSSWGQILANLGGQMGLLLGASILTVSEIFEFVFFLIMFLCKKTLRRSHITGRRTVKRTSAHNVTPATISE</sequence>
<evidence type="ECO:0000256" key="5">
    <source>
        <dbReference type="ARBA" id="ARBA00022989"/>
    </source>
</evidence>
<keyword evidence="4 11" id="KW-0812">Transmembrane</keyword>
<evidence type="ECO:0000313" key="14">
    <source>
        <dbReference type="Proteomes" id="UP001217089"/>
    </source>
</evidence>
<dbReference type="InterPro" id="IPR001873">
    <property type="entry name" value="ENaC"/>
</dbReference>
<evidence type="ECO:0000256" key="3">
    <source>
        <dbReference type="ARBA" id="ARBA00022461"/>
    </source>
</evidence>
<evidence type="ECO:0000256" key="2">
    <source>
        <dbReference type="ARBA" id="ARBA00022448"/>
    </source>
</evidence>
<keyword evidence="6" id="KW-0915">Sodium</keyword>
<keyword evidence="3 11" id="KW-0894">Sodium channel</keyword>
<evidence type="ECO:0000256" key="9">
    <source>
        <dbReference type="ARBA" id="ARBA00023201"/>
    </source>
</evidence>
<dbReference type="Gene3D" id="2.60.470.10">
    <property type="entry name" value="Acid-sensing ion channels like domains"/>
    <property type="match status" value="1"/>
</dbReference>